<evidence type="ECO:0000313" key="2">
    <source>
        <dbReference type="EMBL" id="QDU32297.1"/>
    </source>
</evidence>
<keyword evidence="1" id="KW-0812">Transmembrane</keyword>
<proteinExistence type="predicted"/>
<reference evidence="2 3" key="1">
    <citation type="submission" date="2019-02" db="EMBL/GenBank/DDBJ databases">
        <title>Deep-cultivation of Planctomycetes and their phenomic and genomic characterization uncovers novel biology.</title>
        <authorList>
            <person name="Wiegand S."/>
            <person name="Jogler M."/>
            <person name="Boedeker C."/>
            <person name="Pinto D."/>
            <person name="Vollmers J."/>
            <person name="Rivas-Marin E."/>
            <person name="Kohn T."/>
            <person name="Peeters S.H."/>
            <person name="Heuer A."/>
            <person name="Rast P."/>
            <person name="Oberbeckmann S."/>
            <person name="Bunk B."/>
            <person name="Jeske O."/>
            <person name="Meyerdierks A."/>
            <person name="Storesund J.E."/>
            <person name="Kallscheuer N."/>
            <person name="Luecker S."/>
            <person name="Lage O.M."/>
            <person name="Pohl T."/>
            <person name="Merkel B.J."/>
            <person name="Hornburger P."/>
            <person name="Mueller R.-W."/>
            <person name="Bruemmer F."/>
            <person name="Labrenz M."/>
            <person name="Spormann A.M."/>
            <person name="Op den Camp H."/>
            <person name="Overmann J."/>
            <person name="Amann R."/>
            <person name="Jetten M.S.M."/>
            <person name="Mascher T."/>
            <person name="Medema M.H."/>
            <person name="Devos D.P."/>
            <person name="Kaster A.-K."/>
            <person name="Ovreas L."/>
            <person name="Rohde M."/>
            <person name="Galperin M.Y."/>
            <person name="Jogler C."/>
        </authorList>
    </citation>
    <scope>NUCLEOTIDE SEQUENCE [LARGE SCALE GENOMIC DNA]</scope>
    <source>
        <strain evidence="2 3">KS4</strain>
    </source>
</reference>
<dbReference type="KEGG" id="pcor:KS4_03290"/>
<dbReference type="NCBIfam" id="TIGR02595">
    <property type="entry name" value="PEP_CTERM"/>
    <property type="match status" value="1"/>
</dbReference>
<accession>A0A517YQ07</accession>
<dbReference type="RefSeq" id="WP_200761459.1">
    <property type="nucleotide sequence ID" value="NZ_CP036425.1"/>
</dbReference>
<gene>
    <name evidence="2" type="ORF">KS4_03290</name>
</gene>
<evidence type="ECO:0000313" key="3">
    <source>
        <dbReference type="Proteomes" id="UP000317369"/>
    </source>
</evidence>
<dbReference type="AlphaFoldDB" id="A0A517YQ07"/>
<evidence type="ECO:0000256" key="1">
    <source>
        <dbReference type="SAM" id="Phobius"/>
    </source>
</evidence>
<keyword evidence="1" id="KW-0472">Membrane</keyword>
<keyword evidence="3" id="KW-1185">Reference proteome</keyword>
<name>A0A517YQ07_9BACT</name>
<keyword evidence="1" id="KW-1133">Transmembrane helix</keyword>
<dbReference type="Proteomes" id="UP000317369">
    <property type="component" value="Chromosome"/>
</dbReference>
<sequence length="257" mass="27962">MKSRISLLAIVCANAGFIGLIDCTNAAPITADRVVNHETGEQFSGWSVPWDPYYTNPEVVLGEMDRTTSFWGREYLVTEGNPLFKTSQITFLGPNAEIVLEMSEDVVSDPVGPELGVYTANGMNDSAQNAVVSVSANGTDWFVVTDVVGNPGVKLDAGFNAFKQKPGGKELDNFGNGRAADYNEIVFDDPEEGEGNWYDISGTGLEYIRYVKIEVPSFNSVQSPVRLAGVYAVPEPMSLLLIGVGGLMIAMRRRQYK</sequence>
<dbReference type="EMBL" id="CP036425">
    <property type="protein sequence ID" value="QDU32297.1"/>
    <property type="molecule type" value="Genomic_DNA"/>
</dbReference>
<organism evidence="2 3">
    <name type="scientific">Poriferisphaera corsica</name>
    <dbReference type="NCBI Taxonomy" id="2528020"/>
    <lineage>
        <taxon>Bacteria</taxon>
        <taxon>Pseudomonadati</taxon>
        <taxon>Planctomycetota</taxon>
        <taxon>Phycisphaerae</taxon>
        <taxon>Phycisphaerales</taxon>
        <taxon>Phycisphaeraceae</taxon>
        <taxon>Poriferisphaera</taxon>
    </lineage>
</organism>
<feature type="transmembrane region" description="Helical" evidence="1">
    <location>
        <begin position="228"/>
        <end position="251"/>
    </location>
</feature>
<dbReference type="InterPro" id="IPR013424">
    <property type="entry name" value="Ice-binding_C"/>
</dbReference>
<evidence type="ECO:0008006" key="4">
    <source>
        <dbReference type="Google" id="ProtNLM"/>
    </source>
</evidence>
<protein>
    <recommendedName>
        <fullName evidence="4">PEP-CTERM protein-sorting domain-containing protein</fullName>
    </recommendedName>
</protein>